<reference evidence="1" key="1">
    <citation type="submission" date="2023-03" db="EMBL/GenBank/DDBJ databases">
        <title>DFI Biobank Strains.</title>
        <authorList>
            <person name="Mostad J."/>
            <person name="Paddock L."/>
            <person name="Medina S."/>
            <person name="Waligurski E."/>
            <person name="Barat B."/>
            <person name="Smith R."/>
            <person name="Burgo V."/>
            <person name="Metcalfe C."/>
            <person name="Woodson C."/>
            <person name="Sundararajan A."/>
            <person name="Ramaswamy R."/>
            <person name="Lin H."/>
            <person name="Pamer E.G."/>
        </authorList>
    </citation>
    <scope>NUCLEOTIDE SEQUENCE</scope>
    <source>
        <strain evidence="1">DFI.9.5</strain>
    </source>
</reference>
<dbReference type="InterPro" id="IPR015943">
    <property type="entry name" value="WD40/YVTN_repeat-like_dom_sf"/>
</dbReference>
<evidence type="ECO:0000313" key="1">
    <source>
        <dbReference type="EMBL" id="MDE8697723.1"/>
    </source>
</evidence>
<evidence type="ECO:0008006" key="3">
    <source>
        <dbReference type="Google" id="ProtNLM"/>
    </source>
</evidence>
<comment type="caution">
    <text evidence="1">The sequence shown here is derived from an EMBL/GenBank/DDBJ whole genome shotgun (WGS) entry which is preliminary data.</text>
</comment>
<sequence>VQDIAQDKRGCIWIETVLGLNRFDGLKFTTYKSTNSKLGNDALNTLLYNEEEDELWIVINSGLYILDCSTEQFRRCIPSEDFAITNVSYLAPASDGGIWIVGHTGKIIHYNKKDE</sequence>
<feature type="non-terminal residue" evidence="1">
    <location>
        <position position="1"/>
    </location>
</feature>
<accession>A0AAW6MBQ4</accession>
<name>A0AAW6MBQ4_9BACE</name>
<dbReference type="RefSeq" id="WP_275202860.1">
    <property type="nucleotide sequence ID" value="NZ_JARFID010000196.1"/>
</dbReference>
<protein>
    <recommendedName>
        <fullName evidence="3">Hybrid sensor histidine kinase/response regulator</fullName>
    </recommendedName>
</protein>
<proteinExistence type="predicted"/>
<dbReference type="EMBL" id="JARFID010000196">
    <property type="protein sequence ID" value="MDE8697723.1"/>
    <property type="molecule type" value="Genomic_DNA"/>
</dbReference>
<feature type="non-terminal residue" evidence="1">
    <location>
        <position position="115"/>
    </location>
</feature>
<dbReference type="AlphaFoldDB" id="A0AAW6MBQ4"/>
<evidence type="ECO:0000313" key="2">
    <source>
        <dbReference type="Proteomes" id="UP001221924"/>
    </source>
</evidence>
<organism evidence="1 2">
    <name type="scientific">Bacteroides cellulosilyticus</name>
    <dbReference type="NCBI Taxonomy" id="246787"/>
    <lineage>
        <taxon>Bacteria</taxon>
        <taxon>Pseudomonadati</taxon>
        <taxon>Bacteroidota</taxon>
        <taxon>Bacteroidia</taxon>
        <taxon>Bacteroidales</taxon>
        <taxon>Bacteroidaceae</taxon>
        <taxon>Bacteroides</taxon>
    </lineage>
</organism>
<gene>
    <name evidence="1" type="ORF">PZH42_27055</name>
</gene>
<dbReference type="Gene3D" id="2.130.10.10">
    <property type="entry name" value="YVTN repeat-like/Quinoprotein amine dehydrogenase"/>
    <property type="match status" value="1"/>
</dbReference>
<dbReference type="Proteomes" id="UP001221924">
    <property type="component" value="Unassembled WGS sequence"/>
</dbReference>